<organism evidence="2 3">
    <name type="scientific">Rhypophila decipiens</name>
    <dbReference type="NCBI Taxonomy" id="261697"/>
    <lineage>
        <taxon>Eukaryota</taxon>
        <taxon>Fungi</taxon>
        <taxon>Dikarya</taxon>
        <taxon>Ascomycota</taxon>
        <taxon>Pezizomycotina</taxon>
        <taxon>Sordariomycetes</taxon>
        <taxon>Sordariomycetidae</taxon>
        <taxon>Sordariales</taxon>
        <taxon>Naviculisporaceae</taxon>
        <taxon>Rhypophila</taxon>
    </lineage>
</organism>
<feature type="compositionally biased region" description="Polar residues" evidence="1">
    <location>
        <begin position="191"/>
        <end position="201"/>
    </location>
</feature>
<comment type="caution">
    <text evidence="2">The sequence shown here is derived from an EMBL/GenBank/DDBJ whole genome shotgun (WGS) entry which is preliminary data.</text>
</comment>
<feature type="compositionally biased region" description="Polar residues" evidence="1">
    <location>
        <begin position="153"/>
        <end position="163"/>
    </location>
</feature>
<dbReference type="AlphaFoldDB" id="A0AAN6Y2H1"/>
<reference evidence="2" key="1">
    <citation type="journal article" date="2023" name="Mol. Phylogenet. Evol.">
        <title>Genome-scale phylogeny and comparative genomics of the fungal order Sordariales.</title>
        <authorList>
            <person name="Hensen N."/>
            <person name="Bonometti L."/>
            <person name="Westerberg I."/>
            <person name="Brannstrom I.O."/>
            <person name="Guillou S."/>
            <person name="Cros-Aarteil S."/>
            <person name="Calhoun S."/>
            <person name="Haridas S."/>
            <person name="Kuo A."/>
            <person name="Mondo S."/>
            <person name="Pangilinan J."/>
            <person name="Riley R."/>
            <person name="LaButti K."/>
            <person name="Andreopoulos B."/>
            <person name="Lipzen A."/>
            <person name="Chen C."/>
            <person name="Yan M."/>
            <person name="Daum C."/>
            <person name="Ng V."/>
            <person name="Clum A."/>
            <person name="Steindorff A."/>
            <person name="Ohm R.A."/>
            <person name="Martin F."/>
            <person name="Silar P."/>
            <person name="Natvig D.O."/>
            <person name="Lalanne C."/>
            <person name="Gautier V."/>
            <person name="Ament-Velasquez S.L."/>
            <person name="Kruys A."/>
            <person name="Hutchinson M.I."/>
            <person name="Powell A.J."/>
            <person name="Barry K."/>
            <person name="Miller A.N."/>
            <person name="Grigoriev I.V."/>
            <person name="Debuchy R."/>
            <person name="Gladieux P."/>
            <person name="Hiltunen Thoren M."/>
            <person name="Johannesson H."/>
        </authorList>
    </citation>
    <scope>NUCLEOTIDE SEQUENCE</scope>
    <source>
        <strain evidence="2">PSN293</strain>
    </source>
</reference>
<dbReference type="Proteomes" id="UP001301769">
    <property type="component" value="Unassembled WGS sequence"/>
</dbReference>
<proteinExistence type="predicted"/>
<dbReference type="EMBL" id="MU858160">
    <property type="protein sequence ID" value="KAK4211003.1"/>
    <property type="molecule type" value="Genomic_DNA"/>
</dbReference>
<feature type="compositionally biased region" description="Low complexity" evidence="1">
    <location>
        <begin position="175"/>
        <end position="189"/>
    </location>
</feature>
<accession>A0AAN6Y2H1</accession>
<evidence type="ECO:0000256" key="1">
    <source>
        <dbReference type="SAM" id="MobiDB-lite"/>
    </source>
</evidence>
<feature type="region of interest" description="Disordered" evidence="1">
    <location>
        <begin position="106"/>
        <end position="243"/>
    </location>
</feature>
<sequence length="355" mass="40162">MAPADRAEVLDTHNRCLETLREEFDKDTIALSAKIYVEIHAWKERNQRRVEAEKEIYDQLSDLEPTEDELRAMKYALGGLIKTVPSTLIFPEGDFHVIYKRFRESKEKQAQKEQPSGAQTASGERSANAQSVRPPAKATQPARGAPEAHNEAAASQSQNSHLSTAPPPRGSHNEPVVQQARAVQVPDVPTSIKSSAKTADGSTGPFPMSQPPSKNMLDRRGQRNTNQASHQQSSLRRTGQEITTDEVKKRGYWVFEHGSTKRRVRLFTLRCPSQTCRHRVFSRHPFYQHRAARHFRECGITYNSKDDLIRRFAQPVVPSDLSVPVTRLWAKQHNDTLIGSDRSLVKENAWPWGDD</sequence>
<protein>
    <submittedName>
        <fullName evidence="2">Uncharacterized protein</fullName>
    </submittedName>
</protein>
<feature type="compositionally biased region" description="Polar residues" evidence="1">
    <location>
        <begin position="223"/>
        <end position="242"/>
    </location>
</feature>
<feature type="compositionally biased region" description="Polar residues" evidence="1">
    <location>
        <begin position="112"/>
        <end position="131"/>
    </location>
</feature>
<gene>
    <name evidence="2" type="ORF">QBC37DRAFT_447195</name>
</gene>
<name>A0AAN6Y2H1_9PEZI</name>
<evidence type="ECO:0000313" key="2">
    <source>
        <dbReference type="EMBL" id="KAK4211003.1"/>
    </source>
</evidence>
<keyword evidence="3" id="KW-1185">Reference proteome</keyword>
<reference evidence="2" key="2">
    <citation type="submission" date="2023-05" db="EMBL/GenBank/DDBJ databases">
        <authorList>
            <consortium name="Lawrence Berkeley National Laboratory"/>
            <person name="Steindorff A."/>
            <person name="Hensen N."/>
            <person name="Bonometti L."/>
            <person name="Westerberg I."/>
            <person name="Brannstrom I.O."/>
            <person name="Guillou S."/>
            <person name="Cros-Aarteil S."/>
            <person name="Calhoun S."/>
            <person name="Haridas S."/>
            <person name="Kuo A."/>
            <person name="Mondo S."/>
            <person name="Pangilinan J."/>
            <person name="Riley R."/>
            <person name="Labutti K."/>
            <person name="Andreopoulos B."/>
            <person name="Lipzen A."/>
            <person name="Chen C."/>
            <person name="Yanf M."/>
            <person name="Daum C."/>
            <person name="Ng V."/>
            <person name="Clum A."/>
            <person name="Ohm R."/>
            <person name="Martin F."/>
            <person name="Silar P."/>
            <person name="Natvig D."/>
            <person name="Lalanne C."/>
            <person name="Gautier V."/>
            <person name="Ament-Velasquez S.L."/>
            <person name="Kruys A."/>
            <person name="Hutchinson M.I."/>
            <person name="Powell A.J."/>
            <person name="Barry K."/>
            <person name="Miller A.N."/>
            <person name="Grigoriev I.V."/>
            <person name="Debuchy R."/>
            <person name="Gladieux P."/>
            <person name="Thoren M.H."/>
            <person name="Johannesson H."/>
        </authorList>
    </citation>
    <scope>NUCLEOTIDE SEQUENCE</scope>
    <source>
        <strain evidence="2">PSN293</strain>
    </source>
</reference>
<evidence type="ECO:0000313" key="3">
    <source>
        <dbReference type="Proteomes" id="UP001301769"/>
    </source>
</evidence>